<evidence type="ECO:0000259" key="12">
    <source>
        <dbReference type="PROSITE" id="PS50011"/>
    </source>
</evidence>
<dbReference type="InterPro" id="IPR008271">
    <property type="entry name" value="Ser/Thr_kinase_AS"/>
</dbReference>
<evidence type="ECO:0000256" key="9">
    <source>
        <dbReference type="PROSITE-ProRule" id="PRU10141"/>
    </source>
</evidence>
<keyword evidence="8 9" id="KW-0067">ATP-binding</keyword>
<feature type="domain" description="AGC-kinase C-terminal" evidence="13">
    <location>
        <begin position="362"/>
        <end position="431"/>
    </location>
</feature>
<keyword evidence="4" id="KW-0597">Phosphoprotein</keyword>
<feature type="domain" description="PH" evidence="11">
    <location>
        <begin position="6"/>
        <end position="100"/>
    </location>
</feature>
<protein>
    <recommendedName>
        <fullName evidence="2">non-specific serine/threonine protein kinase</fullName>
        <ecNumber evidence="2">2.7.11.1</ecNumber>
    </recommendedName>
</protein>
<dbReference type="InterPro" id="IPR011993">
    <property type="entry name" value="PH-like_dom_sf"/>
</dbReference>
<dbReference type="GO" id="GO:0004674">
    <property type="term" value="F:protein serine/threonine kinase activity"/>
    <property type="evidence" value="ECO:0000318"/>
    <property type="project" value="GO_Central"/>
</dbReference>
<evidence type="ECO:0000313" key="14">
    <source>
        <dbReference type="EMBL" id="EAX88199.1"/>
    </source>
</evidence>
<keyword evidence="3 10" id="KW-0723">Serine/threonine-protein kinase</keyword>
<evidence type="ECO:0000259" key="13">
    <source>
        <dbReference type="PROSITE" id="PS51285"/>
    </source>
</evidence>
<organism evidence="14 15">
    <name type="scientific">Trichomonas vaginalis (strain ATCC PRA-98 / G3)</name>
    <dbReference type="NCBI Taxonomy" id="412133"/>
    <lineage>
        <taxon>Eukaryota</taxon>
        <taxon>Metamonada</taxon>
        <taxon>Parabasalia</taxon>
        <taxon>Trichomonadida</taxon>
        <taxon>Trichomonadidae</taxon>
        <taxon>Trichomonas</taxon>
    </lineage>
</organism>
<dbReference type="EC" id="2.7.11.1" evidence="2"/>
<evidence type="ECO:0000256" key="7">
    <source>
        <dbReference type="ARBA" id="ARBA00022777"/>
    </source>
</evidence>
<evidence type="ECO:0000259" key="11">
    <source>
        <dbReference type="PROSITE" id="PS50003"/>
    </source>
</evidence>
<feature type="binding site" evidence="9">
    <location>
        <position position="139"/>
    </location>
    <ligand>
        <name>ATP</name>
        <dbReference type="ChEBI" id="CHEBI:30616"/>
    </ligand>
</feature>
<dbReference type="PROSITE" id="PS50011">
    <property type="entry name" value="PROTEIN_KINASE_DOM"/>
    <property type="match status" value="1"/>
</dbReference>
<dbReference type="InterPro" id="IPR017892">
    <property type="entry name" value="Pkinase_C"/>
</dbReference>
<dbReference type="SMR" id="A2G3R6"/>
<dbReference type="CDD" id="cd00821">
    <property type="entry name" value="PH"/>
    <property type="match status" value="1"/>
</dbReference>
<reference evidence="14" key="1">
    <citation type="submission" date="2006-10" db="EMBL/GenBank/DDBJ databases">
        <authorList>
            <person name="Amadeo P."/>
            <person name="Zhao Q."/>
            <person name="Wortman J."/>
            <person name="Fraser-Liggett C."/>
            <person name="Carlton J."/>
        </authorList>
    </citation>
    <scope>NUCLEOTIDE SEQUENCE</scope>
    <source>
        <strain evidence="14">G3</strain>
    </source>
</reference>
<dbReference type="SMART" id="SM00133">
    <property type="entry name" value="S_TK_X"/>
    <property type="match status" value="1"/>
</dbReference>
<dbReference type="Pfam" id="PF00169">
    <property type="entry name" value="PH"/>
    <property type="match status" value="1"/>
</dbReference>
<dbReference type="PANTHER" id="PTHR24351">
    <property type="entry name" value="RIBOSOMAL PROTEIN S6 KINASE"/>
    <property type="match status" value="1"/>
</dbReference>
<keyword evidence="6 9" id="KW-0547">Nucleotide-binding</keyword>
<dbReference type="STRING" id="5722.A2G3R6"/>
<dbReference type="eggNOG" id="KOG0598">
    <property type="taxonomic scope" value="Eukaryota"/>
</dbReference>
<evidence type="ECO:0000313" key="15">
    <source>
        <dbReference type="Proteomes" id="UP000001542"/>
    </source>
</evidence>
<evidence type="ECO:0000256" key="10">
    <source>
        <dbReference type="RuleBase" id="RU000304"/>
    </source>
</evidence>
<accession>A2G3R6</accession>
<keyword evidence="5" id="KW-0808">Transferase</keyword>
<proteinExistence type="inferred from homology"/>
<keyword evidence="7 14" id="KW-0418">Kinase</keyword>
<name>A2G3R6_TRIV3</name>
<dbReference type="EMBL" id="DS114341">
    <property type="protein sequence ID" value="EAX88199.1"/>
    <property type="molecule type" value="Genomic_DNA"/>
</dbReference>
<dbReference type="Gene3D" id="2.30.29.30">
    <property type="entry name" value="Pleckstrin-homology domain (PH domain)/Phosphotyrosine-binding domain (PTB)"/>
    <property type="match status" value="1"/>
</dbReference>
<dbReference type="GO" id="GO:0005524">
    <property type="term" value="F:ATP binding"/>
    <property type="evidence" value="ECO:0007669"/>
    <property type="project" value="UniProtKB-UniRule"/>
</dbReference>
<dbReference type="FunFam" id="3.30.200.20:FF:000771">
    <property type="entry name" value="AGC family protein kinase"/>
    <property type="match status" value="1"/>
</dbReference>
<dbReference type="VEuPathDB" id="TrichDB:TVAGG3_0142630"/>
<dbReference type="Pfam" id="PF00433">
    <property type="entry name" value="Pkinase_C"/>
    <property type="match status" value="1"/>
</dbReference>
<dbReference type="InterPro" id="IPR045270">
    <property type="entry name" value="STKc_AGC"/>
</dbReference>
<dbReference type="InterPro" id="IPR001849">
    <property type="entry name" value="PH_domain"/>
</dbReference>
<dbReference type="GO" id="GO:0035556">
    <property type="term" value="P:intracellular signal transduction"/>
    <property type="evidence" value="ECO:0000318"/>
    <property type="project" value="GO_Central"/>
</dbReference>
<dbReference type="SUPFAM" id="SSF56112">
    <property type="entry name" value="Protein kinase-like (PK-like)"/>
    <property type="match status" value="1"/>
</dbReference>
<comment type="similarity">
    <text evidence="1">Belongs to the protein kinase superfamily. AGC Ser/Thr protein kinase family. RAC subfamily.</text>
</comment>
<evidence type="ECO:0000256" key="5">
    <source>
        <dbReference type="ARBA" id="ARBA00022679"/>
    </source>
</evidence>
<dbReference type="PROSITE" id="PS00107">
    <property type="entry name" value="PROTEIN_KINASE_ATP"/>
    <property type="match status" value="1"/>
</dbReference>
<dbReference type="InParanoid" id="A2G3R6"/>
<dbReference type="CDD" id="cd05123">
    <property type="entry name" value="STKc_AGC"/>
    <property type="match status" value="1"/>
</dbReference>
<dbReference type="Proteomes" id="UP000001542">
    <property type="component" value="Unassembled WGS sequence"/>
</dbReference>
<evidence type="ECO:0000256" key="4">
    <source>
        <dbReference type="ARBA" id="ARBA00022553"/>
    </source>
</evidence>
<dbReference type="FunFam" id="1.10.510.10:FF:000008">
    <property type="entry name" value="Non-specific serine/threonine protein kinase"/>
    <property type="match status" value="1"/>
</dbReference>
<dbReference type="InterPro" id="IPR017441">
    <property type="entry name" value="Protein_kinase_ATP_BS"/>
</dbReference>
<dbReference type="VEuPathDB" id="TrichDB:TVAG_404590"/>
<dbReference type="Pfam" id="PF00069">
    <property type="entry name" value="Pkinase"/>
    <property type="match status" value="1"/>
</dbReference>
<reference evidence="14" key="2">
    <citation type="journal article" date="2007" name="Science">
        <title>Draft genome sequence of the sexually transmitted pathogen Trichomonas vaginalis.</title>
        <authorList>
            <person name="Carlton J.M."/>
            <person name="Hirt R.P."/>
            <person name="Silva J.C."/>
            <person name="Delcher A.L."/>
            <person name="Schatz M."/>
            <person name="Zhao Q."/>
            <person name="Wortman J.R."/>
            <person name="Bidwell S.L."/>
            <person name="Alsmark U.C.M."/>
            <person name="Besteiro S."/>
            <person name="Sicheritz-Ponten T."/>
            <person name="Noel C.J."/>
            <person name="Dacks J.B."/>
            <person name="Foster P.G."/>
            <person name="Simillion C."/>
            <person name="Van de Peer Y."/>
            <person name="Miranda-Saavedra D."/>
            <person name="Barton G.J."/>
            <person name="Westrop G.D."/>
            <person name="Mueller S."/>
            <person name="Dessi D."/>
            <person name="Fiori P.L."/>
            <person name="Ren Q."/>
            <person name="Paulsen I."/>
            <person name="Zhang H."/>
            <person name="Bastida-Corcuera F.D."/>
            <person name="Simoes-Barbosa A."/>
            <person name="Brown M.T."/>
            <person name="Hayes R.D."/>
            <person name="Mukherjee M."/>
            <person name="Okumura C.Y."/>
            <person name="Schneider R."/>
            <person name="Smith A.J."/>
            <person name="Vanacova S."/>
            <person name="Villalvazo M."/>
            <person name="Haas B.J."/>
            <person name="Pertea M."/>
            <person name="Feldblyum T.V."/>
            <person name="Utterback T.R."/>
            <person name="Shu C.L."/>
            <person name="Osoegawa K."/>
            <person name="de Jong P.J."/>
            <person name="Hrdy I."/>
            <person name="Horvathova L."/>
            <person name="Zubacova Z."/>
            <person name="Dolezal P."/>
            <person name="Malik S.B."/>
            <person name="Logsdon J.M. Jr."/>
            <person name="Henze K."/>
            <person name="Gupta A."/>
            <person name="Wang C.C."/>
            <person name="Dunne R.L."/>
            <person name="Upcroft J.A."/>
            <person name="Upcroft P."/>
            <person name="White O."/>
            <person name="Salzberg S.L."/>
            <person name="Tang P."/>
            <person name="Chiu C.-H."/>
            <person name="Lee Y.-S."/>
            <person name="Embley T.M."/>
            <person name="Coombs G.H."/>
            <person name="Mottram J.C."/>
            <person name="Tachezy J."/>
            <person name="Fraser-Liggett C.M."/>
            <person name="Johnson P.J."/>
        </authorList>
    </citation>
    <scope>NUCLEOTIDE SEQUENCE [LARGE SCALE GENOMIC DNA]</scope>
    <source>
        <strain evidence="14">G3</strain>
    </source>
</reference>
<dbReference type="RefSeq" id="XP_001301129.1">
    <property type="nucleotide sequence ID" value="XM_001301128.1"/>
</dbReference>
<evidence type="ECO:0000256" key="3">
    <source>
        <dbReference type="ARBA" id="ARBA00022527"/>
    </source>
</evidence>
<evidence type="ECO:0000256" key="6">
    <source>
        <dbReference type="ARBA" id="ARBA00022741"/>
    </source>
</evidence>
<keyword evidence="15" id="KW-1185">Reference proteome</keyword>
<feature type="domain" description="Protein kinase" evidence="12">
    <location>
        <begin position="110"/>
        <end position="361"/>
    </location>
</feature>
<dbReference type="OMA" id="RTMMFRN"/>
<dbReference type="SMART" id="SM00220">
    <property type="entry name" value="S_TKc"/>
    <property type="match status" value="1"/>
</dbReference>
<dbReference type="InterPro" id="IPR011009">
    <property type="entry name" value="Kinase-like_dom_sf"/>
</dbReference>
<dbReference type="OrthoDB" id="63267at2759"/>
<dbReference type="SMART" id="SM00233">
    <property type="entry name" value="PH"/>
    <property type="match status" value="1"/>
</dbReference>
<dbReference type="AlphaFoldDB" id="A2G3R6"/>
<dbReference type="PROSITE" id="PS51285">
    <property type="entry name" value="AGC_KINASE_CTER"/>
    <property type="match status" value="1"/>
</dbReference>
<dbReference type="PROSITE" id="PS50003">
    <property type="entry name" value="PH_DOMAIN"/>
    <property type="match status" value="1"/>
</dbReference>
<dbReference type="Gene3D" id="3.30.200.20">
    <property type="entry name" value="Phosphorylase Kinase, domain 1"/>
    <property type="match status" value="1"/>
</dbReference>
<dbReference type="InterPro" id="IPR000719">
    <property type="entry name" value="Prot_kinase_dom"/>
</dbReference>
<sequence>MSADKSEPLSGYLDKKGKIGIYTKKWATLQGSEFRLFRDDTLNAKELTLNVQETTKIQMESIDSCKFSIETEGSTEPLYFRAPSTESLLQWIHALRSCTYTHQSLTIESFKVLSVLGRGNYGKVMLAEKIDSGELFAIKSVHKKRLALAGKVHTMLSERNTLINASNPFIVKLFYAFQNATKFYLVLEYVPGGEMFNYMSTNGAVPLEDARIYAAEIVTALHFLHQNDIIYRDLKPENILLAQDGHIKLTDFGFAKDLSQSEVTKTFCGTNEYLAPEVISRVNYGPAVDWWTLGILLYEMLFQTTPFFHQNTSRMFTRILMDPVVFPKGADPDVCSLITGLLQKRDRKRYAYEDIIKHPFFNGIDWDKVLTKSYVPSYKPPIKSKKDVSNFDQEFTAEPAMDSVGSVAPTPIQRIADFSYVASLACPPQIN</sequence>
<evidence type="ECO:0000256" key="8">
    <source>
        <dbReference type="ARBA" id="ARBA00022840"/>
    </source>
</evidence>
<dbReference type="InterPro" id="IPR000961">
    <property type="entry name" value="AGC-kinase_C"/>
</dbReference>
<dbReference type="FunFam" id="2.30.29.30:FF:000350">
    <property type="entry name" value="AGC family protein kinase"/>
    <property type="match status" value="1"/>
</dbReference>
<dbReference type="PROSITE" id="PS00108">
    <property type="entry name" value="PROTEIN_KINASE_ST"/>
    <property type="match status" value="1"/>
</dbReference>
<dbReference type="KEGG" id="tva:4745855"/>
<evidence type="ECO:0000256" key="1">
    <source>
        <dbReference type="ARBA" id="ARBA00006935"/>
    </source>
</evidence>
<evidence type="ECO:0000256" key="2">
    <source>
        <dbReference type="ARBA" id="ARBA00012513"/>
    </source>
</evidence>
<dbReference type="SUPFAM" id="SSF50729">
    <property type="entry name" value="PH domain-like"/>
    <property type="match status" value="1"/>
</dbReference>
<gene>
    <name evidence="14" type="ORF">TVAG_404590</name>
</gene>
<dbReference type="Gene3D" id="1.10.510.10">
    <property type="entry name" value="Transferase(Phosphotransferase) domain 1"/>
    <property type="match status" value="1"/>
</dbReference>